<keyword evidence="2" id="KW-1185">Reference proteome</keyword>
<proteinExistence type="predicted"/>
<evidence type="ECO:0000313" key="2">
    <source>
        <dbReference type="Proteomes" id="UP001500280"/>
    </source>
</evidence>
<evidence type="ECO:0000313" key="1">
    <source>
        <dbReference type="EMBL" id="GAA1696356.1"/>
    </source>
</evidence>
<gene>
    <name evidence="1" type="ORF">GCM10009745_47990</name>
</gene>
<dbReference type="EMBL" id="BAAANF010000017">
    <property type="protein sequence ID" value="GAA1696356.1"/>
    <property type="molecule type" value="Genomic_DNA"/>
</dbReference>
<dbReference type="Proteomes" id="UP001500280">
    <property type="component" value="Unassembled WGS sequence"/>
</dbReference>
<reference evidence="1 2" key="1">
    <citation type="journal article" date="2019" name="Int. J. Syst. Evol. Microbiol.">
        <title>The Global Catalogue of Microorganisms (GCM) 10K type strain sequencing project: providing services to taxonomists for standard genome sequencing and annotation.</title>
        <authorList>
            <consortium name="The Broad Institute Genomics Platform"/>
            <consortium name="The Broad Institute Genome Sequencing Center for Infectious Disease"/>
            <person name="Wu L."/>
            <person name="Ma J."/>
        </authorList>
    </citation>
    <scope>NUCLEOTIDE SEQUENCE [LARGE SCALE GENOMIC DNA]</scope>
    <source>
        <strain evidence="1 2">JCM 14307</strain>
    </source>
</reference>
<organism evidence="1 2">
    <name type="scientific">Kribbella yunnanensis</name>
    <dbReference type="NCBI Taxonomy" id="190194"/>
    <lineage>
        <taxon>Bacteria</taxon>
        <taxon>Bacillati</taxon>
        <taxon>Actinomycetota</taxon>
        <taxon>Actinomycetes</taxon>
        <taxon>Propionibacteriales</taxon>
        <taxon>Kribbellaceae</taxon>
        <taxon>Kribbella</taxon>
    </lineage>
</organism>
<comment type="caution">
    <text evidence="1">The sequence shown here is derived from an EMBL/GenBank/DDBJ whole genome shotgun (WGS) entry which is preliminary data.</text>
</comment>
<protein>
    <submittedName>
        <fullName evidence="1">Uncharacterized protein</fullName>
    </submittedName>
</protein>
<name>A0ABN2HZZ8_9ACTN</name>
<accession>A0ABN2HZZ8</accession>
<sequence length="66" mass="6947">MTKLVGVPLPTDRHVRVWFGSHVIAAFVGPPADAAKYAAGMQRRFAGLRVTNKPATVAAESNAANS</sequence>